<dbReference type="Proteomes" id="UP000298180">
    <property type="component" value="Unassembled WGS sequence"/>
</dbReference>
<evidence type="ECO:0008006" key="3">
    <source>
        <dbReference type="Google" id="ProtNLM"/>
    </source>
</evidence>
<dbReference type="RefSeq" id="WP_135264412.1">
    <property type="nucleotide sequence ID" value="NZ_SMLM01000002.1"/>
</dbReference>
<dbReference type="OrthoDB" id="5181753at2"/>
<sequence length="248" mass="27156">MITFASLAASAGARCERRSENFHGTVTPLLGAHPVPGVPWGSDAGPQAYLVQQDPGWSLATHYHTEHQFQLVSRGRGTLGQHALEPLMLHYASPESGYGPLVAGEHGLEYYTLRARGTRDTWYLPQARERLRRGLKKRHAYGGPVHSSMPDERAGRRARAVQRFMDGADGLGAWMLRLPPGDVVDREEEPCGGVRFYYVAAGSLSWRGECAQAGDVFSVDQADEHLDAQAGDSGAELIVMRFPDDCLT</sequence>
<organism evidence="1 2">
    <name type="scientific">Ramlibacter henchirensis</name>
    <dbReference type="NCBI Taxonomy" id="204072"/>
    <lineage>
        <taxon>Bacteria</taxon>
        <taxon>Pseudomonadati</taxon>
        <taxon>Pseudomonadota</taxon>
        <taxon>Betaproteobacteria</taxon>
        <taxon>Burkholderiales</taxon>
        <taxon>Comamonadaceae</taxon>
        <taxon>Ramlibacter</taxon>
    </lineage>
</organism>
<dbReference type="AlphaFoldDB" id="A0A4Z0BX87"/>
<dbReference type="SUPFAM" id="SSF51182">
    <property type="entry name" value="RmlC-like cupins"/>
    <property type="match status" value="2"/>
</dbReference>
<dbReference type="InterPro" id="IPR014710">
    <property type="entry name" value="RmlC-like_jellyroll"/>
</dbReference>
<name>A0A4Z0BX87_9BURK</name>
<proteinExistence type="predicted"/>
<protein>
    <recommendedName>
        <fullName evidence="3">Cupin domain-containing protein</fullName>
    </recommendedName>
</protein>
<dbReference type="EMBL" id="SMLM01000002">
    <property type="protein sequence ID" value="TFZ02888.1"/>
    <property type="molecule type" value="Genomic_DNA"/>
</dbReference>
<dbReference type="InterPro" id="IPR011051">
    <property type="entry name" value="RmlC_Cupin_sf"/>
</dbReference>
<evidence type="ECO:0000313" key="1">
    <source>
        <dbReference type="EMBL" id="TFZ02888.1"/>
    </source>
</evidence>
<dbReference type="Gene3D" id="2.60.120.10">
    <property type="entry name" value="Jelly Rolls"/>
    <property type="match status" value="1"/>
</dbReference>
<keyword evidence="2" id="KW-1185">Reference proteome</keyword>
<reference evidence="1 2" key="1">
    <citation type="submission" date="2019-03" db="EMBL/GenBank/DDBJ databases">
        <title>Ramlibacter henchirensis DSM 14656, whole genome shotgun sequence.</title>
        <authorList>
            <person name="Zhang X."/>
            <person name="Feng G."/>
            <person name="Zhu H."/>
        </authorList>
    </citation>
    <scope>NUCLEOTIDE SEQUENCE [LARGE SCALE GENOMIC DNA]</scope>
    <source>
        <strain evidence="1 2">DSM 14656</strain>
    </source>
</reference>
<comment type="caution">
    <text evidence="1">The sequence shown here is derived from an EMBL/GenBank/DDBJ whole genome shotgun (WGS) entry which is preliminary data.</text>
</comment>
<gene>
    <name evidence="1" type="ORF">EZ313_16775</name>
</gene>
<accession>A0A4Z0BX87</accession>
<evidence type="ECO:0000313" key="2">
    <source>
        <dbReference type="Proteomes" id="UP000298180"/>
    </source>
</evidence>